<dbReference type="Proteomes" id="UP001153642">
    <property type="component" value="Unassembled WGS sequence"/>
</dbReference>
<protein>
    <submittedName>
        <fullName evidence="1">Uncharacterized protein</fullName>
    </submittedName>
</protein>
<evidence type="ECO:0000313" key="2">
    <source>
        <dbReference type="Proteomes" id="UP001153642"/>
    </source>
</evidence>
<name>A0ABT6FNA8_9FLAO</name>
<dbReference type="RefSeq" id="WP_277898500.1">
    <property type="nucleotide sequence ID" value="NZ_JAPMUA010000001.1"/>
</dbReference>
<reference evidence="1" key="1">
    <citation type="submission" date="2022-11" db="EMBL/GenBank/DDBJ databases">
        <title>High-quality draft genome sequence of Galbibacter sp. strain CMA-7.</title>
        <authorList>
            <person name="Wei L."/>
            <person name="Dong C."/>
            <person name="Shao Z."/>
        </authorList>
    </citation>
    <scope>NUCLEOTIDE SEQUENCE</scope>
    <source>
        <strain evidence="1">CMA-7</strain>
    </source>
</reference>
<sequence length="220" mass="26285">MEIKRNILILSCLFIFNISFAQESIFNQMDERNKISYEIFKKWYDIQCDYVTKNKSKLRVEDLSRVLCKNFKLDELHCISLPLFKLKKGLNESKIKRQEMRSYIDFKSSDSLNYILVYKDRELLTYFNPIINDDVDEEEIEERVFESLLIKDGGNLRLVNPVENDCYFGIIGLDPIYSLFELTSVNEVYVMNPYYTRMSIEDYLLKIIKIKNLREIIKGR</sequence>
<keyword evidence="2" id="KW-1185">Reference proteome</keyword>
<gene>
    <name evidence="1" type="ORF">OSR52_02595</name>
</gene>
<comment type="caution">
    <text evidence="1">The sequence shown here is derived from an EMBL/GenBank/DDBJ whole genome shotgun (WGS) entry which is preliminary data.</text>
</comment>
<proteinExistence type="predicted"/>
<organism evidence="1 2">
    <name type="scientific">Galbibacter pacificus</name>
    <dbReference type="NCBI Taxonomy" id="2996052"/>
    <lineage>
        <taxon>Bacteria</taxon>
        <taxon>Pseudomonadati</taxon>
        <taxon>Bacteroidota</taxon>
        <taxon>Flavobacteriia</taxon>
        <taxon>Flavobacteriales</taxon>
        <taxon>Flavobacteriaceae</taxon>
        <taxon>Galbibacter</taxon>
    </lineage>
</organism>
<dbReference type="EMBL" id="JAPMUA010000001">
    <property type="protein sequence ID" value="MDG3584742.1"/>
    <property type="molecule type" value="Genomic_DNA"/>
</dbReference>
<evidence type="ECO:0000313" key="1">
    <source>
        <dbReference type="EMBL" id="MDG3584742.1"/>
    </source>
</evidence>
<accession>A0ABT6FNA8</accession>